<keyword evidence="4" id="KW-0788">Thiol protease</keyword>
<accession>A0ABX0V0S2</accession>
<comment type="caution">
    <text evidence="6">The sequence shown here is derived from an EMBL/GenBank/DDBJ whole genome shotgun (WGS) entry which is preliminary data.</text>
</comment>
<evidence type="ECO:0000256" key="3">
    <source>
        <dbReference type="ARBA" id="ARBA00022801"/>
    </source>
</evidence>
<evidence type="ECO:0000256" key="4">
    <source>
        <dbReference type="ARBA" id="ARBA00022807"/>
    </source>
</evidence>
<evidence type="ECO:0000256" key="1">
    <source>
        <dbReference type="ARBA" id="ARBA00007074"/>
    </source>
</evidence>
<organism evidence="6 7">
    <name type="scientific">Pseudochelatococcus lubricantis</name>
    <dbReference type="NCBI Taxonomy" id="1538102"/>
    <lineage>
        <taxon>Bacteria</taxon>
        <taxon>Pseudomonadati</taxon>
        <taxon>Pseudomonadota</taxon>
        <taxon>Alphaproteobacteria</taxon>
        <taxon>Hyphomicrobiales</taxon>
        <taxon>Chelatococcaceae</taxon>
        <taxon>Pseudochelatococcus</taxon>
    </lineage>
</organism>
<comment type="similarity">
    <text evidence="1">Belongs to the peptidase C40 family.</text>
</comment>
<evidence type="ECO:0000313" key="7">
    <source>
        <dbReference type="Proteomes" id="UP001429580"/>
    </source>
</evidence>
<dbReference type="Gene3D" id="3.90.1720.10">
    <property type="entry name" value="endopeptidase domain like (from Nostoc punctiforme)"/>
    <property type="match status" value="1"/>
</dbReference>
<reference evidence="6 7" key="1">
    <citation type="submission" date="2020-03" db="EMBL/GenBank/DDBJ databases">
        <title>Genomic Encyclopedia of Type Strains, Phase IV (KMG-IV): sequencing the most valuable type-strain genomes for metagenomic binning, comparative biology and taxonomic classification.</title>
        <authorList>
            <person name="Goeker M."/>
        </authorList>
    </citation>
    <scope>NUCLEOTIDE SEQUENCE [LARGE SCALE GENOMIC DNA]</scope>
    <source>
        <strain evidence="6 7">DSM 103870</strain>
    </source>
</reference>
<evidence type="ECO:0000313" key="6">
    <source>
        <dbReference type="EMBL" id="NIJ57765.1"/>
    </source>
</evidence>
<dbReference type="SUPFAM" id="SSF54001">
    <property type="entry name" value="Cysteine proteinases"/>
    <property type="match status" value="1"/>
</dbReference>
<evidence type="ECO:0000256" key="2">
    <source>
        <dbReference type="ARBA" id="ARBA00022670"/>
    </source>
</evidence>
<keyword evidence="7" id="KW-1185">Reference proteome</keyword>
<feature type="domain" description="NlpC/P60" evidence="5">
    <location>
        <begin position="1"/>
        <end position="144"/>
    </location>
</feature>
<dbReference type="InterPro" id="IPR038765">
    <property type="entry name" value="Papain-like_cys_pep_sf"/>
</dbReference>
<dbReference type="RefSeq" id="WP_166950675.1">
    <property type="nucleotide sequence ID" value="NZ_JAASQI010000003.1"/>
</dbReference>
<dbReference type="NCBIfam" id="TIGR02219">
    <property type="entry name" value="phage_NlpC_fam"/>
    <property type="match status" value="1"/>
</dbReference>
<dbReference type="EMBL" id="JAASQI010000003">
    <property type="protein sequence ID" value="NIJ57765.1"/>
    <property type="molecule type" value="Genomic_DNA"/>
</dbReference>
<dbReference type="InterPro" id="IPR000064">
    <property type="entry name" value="NLP_P60_dom"/>
</dbReference>
<gene>
    <name evidence="6" type="ORF">FHS82_001601</name>
</gene>
<dbReference type="InterPro" id="IPR011929">
    <property type="entry name" value="Phage_pept_NlpC/P60"/>
</dbReference>
<evidence type="ECO:0000259" key="5">
    <source>
        <dbReference type="PROSITE" id="PS51935"/>
    </source>
</evidence>
<keyword evidence="2" id="KW-0645">Protease</keyword>
<protein>
    <submittedName>
        <fullName evidence="6">NlpC/P60 family putative phage cell wall peptidase</fullName>
    </submittedName>
</protein>
<name>A0ABX0V0S2_9HYPH</name>
<proteinExistence type="inferred from homology"/>
<dbReference type="PROSITE" id="PS51935">
    <property type="entry name" value="NLPC_P60"/>
    <property type="match status" value="1"/>
</dbReference>
<dbReference type="Proteomes" id="UP001429580">
    <property type="component" value="Unassembled WGS sequence"/>
</dbReference>
<sequence length="149" mass="15965">MIARAAIVAQARSWIGTPYLHQAALKGVGCDCLGLVRGVWTALYGRAPETPPPYSADWAEAGGVETLRDAALRHLRPVSPDAIRAGDVLLFRWRAHVPAKHLAIASEAGPDGARMVHAHDGAAVCEVALSGWWRRHLAGAFSFPDSLDQ</sequence>
<keyword evidence="3" id="KW-0378">Hydrolase</keyword>